<gene>
    <name evidence="1" type="ORF">E2C01_044696</name>
</gene>
<comment type="caution">
    <text evidence="1">The sequence shown here is derived from an EMBL/GenBank/DDBJ whole genome shotgun (WGS) entry which is preliminary data.</text>
</comment>
<dbReference type="EMBL" id="VSRR010009771">
    <property type="protein sequence ID" value="MPC50862.1"/>
    <property type="molecule type" value="Genomic_DNA"/>
</dbReference>
<accession>A0A5B7FW95</accession>
<evidence type="ECO:0000313" key="2">
    <source>
        <dbReference type="Proteomes" id="UP000324222"/>
    </source>
</evidence>
<dbReference type="Proteomes" id="UP000324222">
    <property type="component" value="Unassembled WGS sequence"/>
</dbReference>
<dbReference type="AlphaFoldDB" id="A0A5B7FW95"/>
<keyword evidence="2" id="KW-1185">Reference proteome</keyword>
<reference evidence="1 2" key="1">
    <citation type="submission" date="2019-05" db="EMBL/GenBank/DDBJ databases">
        <title>Another draft genome of Portunus trituberculatus and its Hox gene families provides insights of decapod evolution.</title>
        <authorList>
            <person name="Jeong J.-H."/>
            <person name="Song I."/>
            <person name="Kim S."/>
            <person name="Choi T."/>
            <person name="Kim D."/>
            <person name="Ryu S."/>
            <person name="Kim W."/>
        </authorList>
    </citation>
    <scope>NUCLEOTIDE SEQUENCE [LARGE SCALE GENOMIC DNA]</scope>
    <source>
        <tissue evidence="1">Muscle</tissue>
    </source>
</reference>
<evidence type="ECO:0000313" key="1">
    <source>
        <dbReference type="EMBL" id="MPC50862.1"/>
    </source>
</evidence>
<protein>
    <submittedName>
        <fullName evidence="1">Uncharacterized protein</fullName>
    </submittedName>
</protein>
<organism evidence="1 2">
    <name type="scientific">Portunus trituberculatus</name>
    <name type="common">Swimming crab</name>
    <name type="synonym">Neptunus trituberculatus</name>
    <dbReference type="NCBI Taxonomy" id="210409"/>
    <lineage>
        <taxon>Eukaryota</taxon>
        <taxon>Metazoa</taxon>
        <taxon>Ecdysozoa</taxon>
        <taxon>Arthropoda</taxon>
        <taxon>Crustacea</taxon>
        <taxon>Multicrustacea</taxon>
        <taxon>Malacostraca</taxon>
        <taxon>Eumalacostraca</taxon>
        <taxon>Eucarida</taxon>
        <taxon>Decapoda</taxon>
        <taxon>Pleocyemata</taxon>
        <taxon>Brachyura</taxon>
        <taxon>Eubrachyura</taxon>
        <taxon>Portunoidea</taxon>
        <taxon>Portunidae</taxon>
        <taxon>Portuninae</taxon>
        <taxon>Portunus</taxon>
    </lineage>
</organism>
<proteinExistence type="predicted"/>
<sequence length="108" mass="13209">MRWCYRITHNHFDELLRHFAPPDRQRGFPFIIYCASDKRAIKCRYPEPEKNYATKEIRFWCGNKVIWRRLDIFYTRIRETSNLTYKGRQTIRSAADHVHDSRILFTVV</sequence>
<name>A0A5B7FW95_PORTR</name>